<gene>
    <name evidence="2" type="ORF">Q4Q35_13135</name>
</gene>
<reference evidence="2" key="1">
    <citation type="submission" date="2023-07" db="EMBL/GenBank/DDBJ databases">
        <title>Two novel species in the genus Flavivirga.</title>
        <authorList>
            <person name="Kwon K."/>
        </authorList>
    </citation>
    <scope>NUCLEOTIDE SEQUENCE</scope>
    <source>
        <strain evidence="2">KCTC 52353</strain>
    </source>
</reference>
<proteinExistence type="predicted"/>
<sequence length="142" mass="15395">MNTKVNKIVKLAAAGLFLLALAINVKVTLEDPFVMVSEQAMASGSDDVSSSDGGSSAGGGWKSNYPICGTEEVKVLTGKMRWIRNGINMLPNEVYCGAFTFNGIPGFHACEFEWETQNKTQRVCSSGFGLCLWNDLSCENRN</sequence>
<protein>
    <submittedName>
        <fullName evidence="2">Uncharacterized protein</fullName>
    </submittedName>
</protein>
<keyword evidence="3" id="KW-1185">Reference proteome</keyword>
<evidence type="ECO:0000313" key="3">
    <source>
        <dbReference type="Proteomes" id="UP001176883"/>
    </source>
</evidence>
<feature type="signal peptide" evidence="1">
    <location>
        <begin position="1"/>
        <end position="22"/>
    </location>
</feature>
<name>A0ABT8WCA6_9FLAO</name>
<keyword evidence="1" id="KW-0732">Signal</keyword>
<dbReference type="Proteomes" id="UP001176883">
    <property type="component" value="Unassembled WGS sequence"/>
</dbReference>
<evidence type="ECO:0000313" key="2">
    <source>
        <dbReference type="EMBL" id="MDO5970755.1"/>
    </source>
</evidence>
<accession>A0ABT8WCA6</accession>
<evidence type="ECO:0000256" key="1">
    <source>
        <dbReference type="SAM" id="SignalP"/>
    </source>
</evidence>
<organism evidence="2 3">
    <name type="scientific">Flavivirga aquimarina</name>
    <dbReference type="NCBI Taxonomy" id="2027862"/>
    <lineage>
        <taxon>Bacteria</taxon>
        <taxon>Pseudomonadati</taxon>
        <taxon>Bacteroidota</taxon>
        <taxon>Flavobacteriia</taxon>
        <taxon>Flavobacteriales</taxon>
        <taxon>Flavobacteriaceae</taxon>
        <taxon>Flavivirga</taxon>
    </lineage>
</organism>
<feature type="chain" id="PRO_5045644930" evidence="1">
    <location>
        <begin position="23"/>
        <end position="142"/>
    </location>
</feature>
<dbReference type="RefSeq" id="WP_303278452.1">
    <property type="nucleotide sequence ID" value="NZ_JAUOEK010000131.1"/>
</dbReference>
<comment type="caution">
    <text evidence="2">The sequence shown here is derived from an EMBL/GenBank/DDBJ whole genome shotgun (WGS) entry which is preliminary data.</text>
</comment>
<dbReference type="EMBL" id="JAUOEK010000131">
    <property type="protein sequence ID" value="MDO5970755.1"/>
    <property type="molecule type" value="Genomic_DNA"/>
</dbReference>